<dbReference type="Pfam" id="PF13508">
    <property type="entry name" value="Acetyltransf_7"/>
    <property type="match status" value="1"/>
</dbReference>
<name>A0A927GZS6_9BACL</name>
<comment type="caution">
    <text evidence="2">The sequence shown here is derived from an EMBL/GenBank/DDBJ whole genome shotgun (WGS) entry which is preliminary data.</text>
</comment>
<dbReference type="SUPFAM" id="SSF55729">
    <property type="entry name" value="Acyl-CoA N-acyltransferases (Nat)"/>
    <property type="match status" value="1"/>
</dbReference>
<dbReference type="GO" id="GO:0016747">
    <property type="term" value="F:acyltransferase activity, transferring groups other than amino-acyl groups"/>
    <property type="evidence" value="ECO:0007669"/>
    <property type="project" value="InterPro"/>
</dbReference>
<sequence length="322" mass="37180">MNTITRTWSTDMTFYALSDQCSIRKADAKDWSLYNSIYYNQAYNGFFKEYGFDVYDGNNAFWIFNYESKIGGVILTENRLYNLFFIPPFNDELKVVKLLKHLLVDFSDGSKNITVINVLPHQVDLFSQAGFWADINRSRMMQRPTEVLNTIWDDGFRIESPVMENGKFSIELEIAELFFESYKGGINAARRNHISKESFIFKRSSNIFTDSMLKASTLVFDNNTKQLVGSCLLFLEDKQRTYYPGVFNIGVLPNYRNKGLASNMLKRALTLLYGEYPILRIGVLQGTYAESLYYNLGFMPADVEVERLVLPTSEIKLLKSIQ</sequence>
<proteinExistence type="predicted"/>
<dbReference type="EMBL" id="JACXJA010000010">
    <property type="protein sequence ID" value="MBD2862397.1"/>
    <property type="molecule type" value="Genomic_DNA"/>
</dbReference>
<protein>
    <submittedName>
        <fullName evidence="2">GNAT family N-acetyltransferase</fullName>
    </submittedName>
</protein>
<reference evidence="2" key="1">
    <citation type="submission" date="2020-09" db="EMBL/GenBank/DDBJ databases">
        <title>A novel bacterium of genus Paenibacillus, isolated from South China Sea.</title>
        <authorList>
            <person name="Huang H."/>
            <person name="Mo K."/>
            <person name="Hu Y."/>
        </authorList>
    </citation>
    <scope>NUCLEOTIDE SEQUENCE</scope>
    <source>
        <strain evidence="2">IB182363</strain>
    </source>
</reference>
<dbReference type="CDD" id="cd04301">
    <property type="entry name" value="NAT_SF"/>
    <property type="match status" value="1"/>
</dbReference>
<dbReference type="RefSeq" id="WP_190927223.1">
    <property type="nucleotide sequence ID" value="NZ_JACXJA010000010.1"/>
</dbReference>
<evidence type="ECO:0000313" key="2">
    <source>
        <dbReference type="EMBL" id="MBD2862397.1"/>
    </source>
</evidence>
<dbReference type="Gene3D" id="3.40.630.30">
    <property type="match status" value="1"/>
</dbReference>
<keyword evidence="3" id="KW-1185">Reference proteome</keyword>
<dbReference type="PROSITE" id="PS51186">
    <property type="entry name" value="GNAT"/>
    <property type="match status" value="1"/>
</dbReference>
<dbReference type="Proteomes" id="UP000639396">
    <property type="component" value="Unassembled WGS sequence"/>
</dbReference>
<evidence type="ECO:0000259" key="1">
    <source>
        <dbReference type="PROSITE" id="PS51186"/>
    </source>
</evidence>
<feature type="domain" description="N-acetyltransferase" evidence="1">
    <location>
        <begin position="172"/>
        <end position="322"/>
    </location>
</feature>
<dbReference type="InterPro" id="IPR016181">
    <property type="entry name" value="Acyl_CoA_acyltransferase"/>
</dbReference>
<accession>A0A927GZS6</accession>
<evidence type="ECO:0000313" key="3">
    <source>
        <dbReference type="Proteomes" id="UP000639396"/>
    </source>
</evidence>
<organism evidence="2 3">
    <name type="scientific">Paenibacillus oceani</name>
    <dbReference type="NCBI Taxonomy" id="2772510"/>
    <lineage>
        <taxon>Bacteria</taxon>
        <taxon>Bacillati</taxon>
        <taxon>Bacillota</taxon>
        <taxon>Bacilli</taxon>
        <taxon>Bacillales</taxon>
        <taxon>Paenibacillaceae</taxon>
        <taxon>Paenibacillus</taxon>
    </lineage>
</organism>
<dbReference type="InterPro" id="IPR000182">
    <property type="entry name" value="GNAT_dom"/>
</dbReference>
<dbReference type="AlphaFoldDB" id="A0A927GZS6"/>
<gene>
    <name evidence="2" type="ORF">IDH45_10425</name>
</gene>